<proteinExistence type="predicted"/>
<dbReference type="AlphaFoldDB" id="A0A0A1UC26"/>
<dbReference type="OrthoDB" id="29581at2759"/>
<dbReference type="RefSeq" id="XP_004259444.1">
    <property type="nucleotide sequence ID" value="XM_004259396.1"/>
</dbReference>
<dbReference type="OMA" id="INGSMEK"/>
<gene>
    <name evidence="1" type="ORF">EIN_370150</name>
</gene>
<organism evidence="1 2">
    <name type="scientific">Entamoeba invadens IP1</name>
    <dbReference type="NCBI Taxonomy" id="370355"/>
    <lineage>
        <taxon>Eukaryota</taxon>
        <taxon>Amoebozoa</taxon>
        <taxon>Evosea</taxon>
        <taxon>Archamoebae</taxon>
        <taxon>Mastigamoebida</taxon>
        <taxon>Entamoebidae</taxon>
        <taxon>Entamoeba</taxon>
    </lineage>
</organism>
<dbReference type="GeneID" id="14891633"/>
<reference evidence="1 2" key="1">
    <citation type="submission" date="2012-10" db="EMBL/GenBank/DDBJ databases">
        <authorList>
            <person name="Zafar N."/>
            <person name="Inman J."/>
            <person name="Hall N."/>
            <person name="Lorenzi H."/>
            <person name="Caler E."/>
        </authorList>
    </citation>
    <scope>NUCLEOTIDE SEQUENCE [LARGE SCALE GENOMIC DNA]</scope>
    <source>
        <strain evidence="1 2">IP1</strain>
    </source>
</reference>
<evidence type="ECO:0000313" key="2">
    <source>
        <dbReference type="Proteomes" id="UP000014680"/>
    </source>
</evidence>
<protein>
    <submittedName>
        <fullName evidence="1">Uncharacterized protein</fullName>
    </submittedName>
</protein>
<dbReference type="VEuPathDB" id="AmoebaDB:EIN_370150"/>
<accession>A0A0A1UC26</accession>
<evidence type="ECO:0000313" key="1">
    <source>
        <dbReference type="EMBL" id="ELP92673.1"/>
    </source>
</evidence>
<keyword evidence="2" id="KW-1185">Reference proteome</keyword>
<dbReference type="KEGG" id="eiv:EIN_370150"/>
<dbReference type="EMBL" id="KB206332">
    <property type="protein sequence ID" value="ELP92673.1"/>
    <property type="molecule type" value="Genomic_DNA"/>
</dbReference>
<name>A0A0A1UC26_ENTIV</name>
<sequence>MNAEGLESDNNIRAITEEINGLIDQVGTNVDEIQTMEIYRTVQKALRELVTTTDVTQLLKNLVFTYNKRHLSPQTFPIAVTEVFETVKVSLVNVNTYIGACKMLLSLLLIAPEKEAIVELVKDVTKYFCEELSRLCEINEVKKPIFLFLLKIVKKLILHFKSPTLITSKDFLITLNIVATKLILLQNCEIESKELDRTIELSIQNEQVVSDMPTSLPFPVNFKYVLFSTLKPIERLTSTLILLTQSVVMTQQIYEEMYCNTLEHLVELMKSFSKLISLLDLFLTGNRLVQLFSSRILYVVLSLVPVLQRKCIVDTLQNDISVLLALLLNDPANDEILNEVYIKYLGALPGNDNLVRFLCSRREIGFFIREVGNFDMQSIGNVVTPQTLQFLPKEALVSISDAIRAKMPSLTASRVLSVIMRSLPSYTQTAVERGVGDTIEYAPLLVCLNKECCQTIIRGFQCDGLEHCFWLAFFFKYATVGEGEEVKEVGEGLKEQFIAFLRAEATGEVVPLVSKVVVVNISSIQVIEDIEKMMLNARELVLKNGDASDVWNKFITKVVGWKI</sequence>
<dbReference type="Proteomes" id="UP000014680">
    <property type="component" value="Unassembled WGS sequence"/>
</dbReference>